<dbReference type="EMBL" id="MU857604">
    <property type="protein sequence ID" value="KAK4251740.1"/>
    <property type="molecule type" value="Genomic_DNA"/>
</dbReference>
<proteinExistence type="predicted"/>
<dbReference type="Proteomes" id="UP001303647">
    <property type="component" value="Unassembled WGS sequence"/>
</dbReference>
<feature type="region of interest" description="Disordered" evidence="1">
    <location>
        <begin position="195"/>
        <end position="227"/>
    </location>
</feature>
<dbReference type="AlphaFoldDB" id="A0AAN7D146"/>
<organism evidence="2 3">
    <name type="scientific">Corynascus novoguineensis</name>
    <dbReference type="NCBI Taxonomy" id="1126955"/>
    <lineage>
        <taxon>Eukaryota</taxon>
        <taxon>Fungi</taxon>
        <taxon>Dikarya</taxon>
        <taxon>Ascomycota</taxon>
        <taxon>Pezizomycotina</taxon>
        <taxon>Sordariomycetes</taxon>
        <taxon>Sordariomycetidae</taxon>
        <taxon>Sordariales</taxon>
        <taxon>Chaetomiaceae</taxon>
        <taxon>Corynascus</taxon>
    </lineage>
</organism>
<name>A0AAN7D146_9PEZI</name>
<gene>
    <name evidence="2" type="ORF">C7999DRAFT_27818</name>
</gene>
<feature type="compositionally biased region" description="Low complexity" evidence="1">
    <location>
        <begin position="199"/>
        <end position="219"/>
    </location>
</feature>
<accession>A0AAN7D146</accession>
<reference evidence="2" key="1">
    <citation type="journal article" date="2023" name="Mol. Phylogenet. Evol.">
        <title>Genome-scale phylogeny and comparative genomics of the fungal order Sordariales.</title>
        <authorList>
            <person name="Hensen N."/>
            <person name="Bonometti L."/>
            <person name="Westerberg I."/>
            <person name="Brannstrom I.O."/>
            <person name="Guillou S."/>
            <person name="Cros-Aarteil S."/>
            <person name="Calhoun S."/>
            <person name="Haridas S."/>
            <person name="Kuo A."/>
            <person name="Mondo S."/>
            <person name="Pangilinan J."/>
            <person name="Riley R."/>
            <person name="LaButti K."/>
            <person name="Andreopoulos B."/>
            <person name="Lipzen A."/>
            <person name="Chen C."/>
            <person name="Yan M."/>
            <person name="Daum C."/>
            <person name="Ng V."/>
            <person name="Clum A."/>
            <person name="Steindorff A."/>
            <person name="Ohm R.A."/>
            <person name="Martin F."/>
            <person name="Silar P."/>
            <person name="Natvig D.O."/>
            <person name="Lalanne C."/>
            <person name="Gautier V."/>
            <person name="Ament-Velasquez S.L."/>
            <person name="Kruys A."/>
            <person name="Hutchinson M.I."/>
            <person name="Powell A.J."/>
            <person name="Barry K."/>
            <person name="Miller A.N."/>
            <person name="Grigoriev I.V."/>
            <person name="Debuchy R."/>
            <person name="Gladieux P."/>
            <person name="Hiltunen Thoren M."/>
            <person name="Johannesson H."/>
        </authorList>
    </citation>
    <scope>NUCLEOTIDE SEQUENCE</scope>
    <source>
        <strain evidence="2">CBS 359.72</strain>
    </source>
</reference>
<comment type="caution">
    <text evidence="2">The sequence shown here is derived from an EMBL/GenBank/DDBJ whole genome shotgun (WGS) entry which is preliminary data.</text>
</comment>
<evidence type="ECO:0000256" key="1">
    <source>
        <dbReference type="SAM" id="MobiDB-lite"/>
    </source>
</evidence>
<sequence length="447" mass="48917">MPASAIGRRTGPDPDVDSSTEEGAEIMRQAAYGNIPASLYDKARDHQDQLSEAERQRFLSRGDAIGKALAYPDSLTTDEIHEACGWPPPDVVRASIQRATSGRLSTPFELYAKAKDALDHGQFDTIISDDEALLIAHGFYARDEYFPSKSMAAHGIPGFGHALTLLSRRLGLDITVFKASGSRWFEVMRRDMEVGLPGSGPSPQPSATTAAAPQDQASQEQSARERLDALASTQEQYRLGTLSEQDFSARVDSILAAMEANNPSRPTRFTPPPVPFFLLPPGVQLPSPSNRFGSGPWPTCTTRKSVGGFELFYQDTGCSGLDSANRAAADWAVLPEDQKEAYRARAEARRREAWAEYETRLARKDAGLPDLPPPQPARAPSPSFLARFGLVYPDPNPNRVLLLSGFEVFRDELVAGDGDGGLGFGEVLARWEALTDAQRMSYERRSW</sequence>
<protein>
    <submittedName>
        <fullName evidence="2">Uncharacterized protein</fullName>
    </submittedName>
</protein>
<keyword evidence="3" id="KW-1185">Reference proteome</keyword>
<feature type="region of interest" description="Disordered" evidence="1">
    <location>
        <begin position="1"/>
        <end position="23"/>
    </location>
</feature>
<evidence type="ECO:0000313" key="3">
    <source>
        <dbReference type="Proteomes" id="UP001303647"/>
    </source>
</evidence>
<evidence type="ECO:0000313" key="2">
    <source>
        <dbReference type="EMBL" id="KAK4251740.1"/>
    </source>
</evidence>
<reference evidence="2" key="2">
    <citation type="submission" date="2023-05" db="EMBL/GenBank/DDBJ databases">
        <authorList>
            <consortium name="Lawrence Berkeley National Laboratory"/>
            <person name="Steindorff A."/>
            <person name="Hensen N."/>
            <person name="Bonometti L."/>
            <person name="Westerberg I."/>
            <person name="Brannstrom I.O."/>
            <person name="Guillou S."/>
            <person name="Cros-Aarteil S."/>
            <person name="Calhoun S."/>
            <person name="Haridas S."/>
            <person name="Kuo A."/>
            <person name="Mondo S."/>
            <person name="Pangilinan J."/>
            <person name="Riley R."/>
            <person name="Labutti K."/>
            <person name="Andreopoulos B."/>
            <person name="Lipzen A."/>
            <person name="Chen C."/>
            <person name="Yanf M."/>
            <person name="Daum C."/>
            <person name="Ng V."/>
            <person name="Clum A."/>
            <person name="Ohm R."/>
            <person name="Martin F."/>
            <person name="Silar P."/>
            <person name="Natvig D."/>
            <person name="Lalanne C."/>
            <person name="Gautier V."/>
            <person name="Ament-Velasquez S.L."/>
            <person name="Kruys A."/>
            <person name="Hutchinson M.I."/>
            <person name="Powell A.J."/>
            <person name="Barry K."/>
            <person name="Miller A.N."/>
            <person name="Grigoriev I.V."/>
            <person name="Debuchy R."/>
            <person name="Gladieux P."/>
            <person name="Thoren M.H."/>
            <person name="Johannesson H."/>
        </authorList>
    </citation>
    <scope>NUCLEOTIDE SEQUENCE</scope>
    <source>
        <strain evidence="2">CBS 359.72</strain>
    </source>
</reference>
<feature type="compositionally biased region" description="Acidic residues" evidence="1">
    <location>
        <begin position="14"/>
        <end position="23"/>
    </location>
</feature>